<evidence type="ECO:0000313" key="1">
    <source>
        <dbReference type="EMBL" id="KIL63294.1"/>
    </source>
</evidence>
<dbReference type="Proteomes" id="UP000054549">
    <property type="component" value="Unassembled WGS sequence"/>
</dbReference>
<accession>A0A0C2T9D7</accession>
<proteinExistence type="predicted"/>
<reference evidence="1 2" key="1">
    <citation type="submission" date="2014-04" db="EMBL/GenBank/DDBJ databases">
        <title>Evolutionary Origins and Diversification of the Mycorrhizal Mutualists.</title>
        <authorList>
            <consortium name="DOE Joint Genome Institute"/>
            <consortium name="Mycorrhizal Genomics Consortium"/>
            <person name="Kohler A."/>
            <person name="Kuo A."/>
            <person name="Nagy L.G."/>
            <person name="Floudas D."/>
            <person name="Copeland A."/>
            <person name="Barry K.W."/>
            <person name="Cichocki N."/>
            <person name="Veneault-Fourrey C."/>
            <person name="LaButti K."/>
            <person name="Lindquist E.A."/>
            <person name="Lipzen A."/>
            <person name="Lundell T."/>
            <person name="Morin E."/>
            <person name="Murat C."/>
            <person name="Riley R."/>
            <person name="Ohm R."/>
            <person name="Sun H."/>
            <person name="Tunlid A."/>
            <person name="Henrissat B."/>
            <person name="Grigoriev I.V."/>
            <person name="Hibbett D.S."/>
            <person name="Martin F."/>
        </authorList>
    </citation>
    <scope>NUCLEOTIDE SEQUENCE [LARGE SCALE GENOMIC DNA]</scope>
    <source>
        <strain evidence="1 2">Koide BX008</strain>
    </source>
</reference>
<gene>
    <name evidence="1" type="ORF">M378DRAFT_25090</name>
</gene>
<keyword evidence="2" id="KW-1185">Reference proteome</keyword>
<protein>
    <recommendedName>
        <fullName evidence="3">F-box domain-containing protein</fullName>
    </recommendedName>
</protein>
<dbReference type="InParanoid" id="A0A0C2T9D7"/>
<organism evidence="1 2">
    <name type="scientific">Amanita muscaria (strain Koide BX008)</name>
    <dbReference type="NCBI Taxonomy" id="946122"/>
    <lineage>
        <taxon>Eukaryota</taxon>
        <taxon>Fungi</taxon>
        <taxon>Dikarya</taxon>
        <taxon>Basidiomycota</taxon>
        <taxon>Agaricomycotina</taxon>
        <taxon>Agaricomycetes</taxon>
        <taxon>Agaricomycetidae</taxon>
        <taxon>Agaricales</taxon>
        <taxon>Pluteineae</taxon>
        <taxon>Amanitaceae</taxon>
        <taxon>Amanita</taxon>
    </lineage>
</organism>
<sequence length="442" mass="50142">MREQQIMSSLAQSVPSDVVREIFKHHSTPFQLSMRKYGSPITAAFPWYLCHVCASWRSVFLSMYQEFWSKYVLDPYSASPSLRESTIAQTQFFLQCNEGKPFSFKILAYIPMESICILEMLVAESTRWQDATLYITDEQVEIISPIRDRLPLLNTLTLDREITFVLPALPTGSEDLFENAPLLKHVTLSFLSTWRINWSSLTALRLTRRNEGLLDLLPHLTSLEELKIPHSIWESVTVDSTVSITLPRLKVLNVSELSFLSILTTPTLKELSIELERHSVGWYSLPSLLSSFFSHSTFGLQRLTLKDCNPVALCVILPYTPQIEFLEVGHSIHCGGQDYFNALTCSTVDQPLACQLKTLKVIVTSPLGVAARPLIPLIQSRTTEKPESVQPLQNLVFVLSGVSRQEIPGLEAIERQCMASNVQLRFEEVSRDPPIETWIRLL</sequence>
<name>A0A0C2T9D7_AMAMK</name>
<evidence type="ECO:0008006" key="3">
    <source>
        <dbReference type="Google" id="ProtNLM"/>
    </source>
</evidence>
<evidence type="ECO:0000313" key="2">
    <source>
        <dbReference type="Proteomes" id="UP000054549"/>
    </source>
</evidence>
<dbReference type="Gene3D" id="3.80.10.10">
    <property type="entry name" value="Ribonuclease Inhibitor"/>
    <property type="match status" value="1"/>
</dbReference>
<dbReference type="STRING" id="946122.A0A0C2T9D7"/>
<dbReference type="SUPFAM" id="SSF52047">
    <property type="entry name" value="RNI-like"/>
    <property type="match status" value="1"/>
</dbReference>
<dbReference type="EMBL" id="KN818260">
    <property type="protein sequence ID" value="KIL63294.1"/>
    <property type="molecule type" value="Genomic_DNA"/>
</dbReference>
<dbReference type="AlphaFoldDB" id="A0A0C2T9D7"/>
<dbReference type="InterPro" id="IPR032675">
    <property type="entry name" value="LRR_dom_sf"/>
</dbReference>
<dbReference type="OrthoDB" id="3050556at2759"/>
<dbReference type="HOGENOM" id="CLU_049746_0_0_1"/>